<organism evidence="1 2">
    <name type="scientific">Nonomuraea phyllanthi</name>
    <dbReference type="NCBI Taxonomy" id="2219224"/>
    <lineage>
        <taxon>Bacteria</taxon>
        <taxon>Bacillati</taxon>
        <taxon>Actinomycetota</taxon>
        <taxon>Actinomycetes</taxon>
        <taxon>Streptosporangiales</taxon>
        <taxon>Streptosporangiaceae</taxon>
        <taxon>Nonomuraea</taxon>
    </lineage>
</organism>
<reference evidence="1 2" key="1">
    <citation type="submission" date="2019-10" db="EMBL/GenBank/DDBJ databases">
        <title>Nonomuraea sp. nov., isolated from Phyllanthus amarus.</title>
        <authorList>
            <person name="Klykleung N."/>
            <person name="Tanasupawat S."/>
        </authorList>
    </citation>
    <scope>NUCLEOTIDE SEQUENCE [LARGE SCALE GENOMIC DNA]</scope>
    <source>
        <strain evidence="1 2">PA1-10</strain>
    </source>
</reference>
<dbReference type="Proteomes" id="UP000312512">
    <property type="component" value="Unassembled WGS sequence"/>
</dbReference>
<keyword evidence="2" id="KW-1185">Reference proteome</keyword>
<evidence type="ECO:0000313" key="1">
    <source>
        <dbReference type="EMBL" id="KAB8196070.1"/>
    </source>
</evidence>
<dbReference type="Gene3D" id="3.10.450.50">
    <property type="match status" value="1"/>
</dbReference>
<accession>A0A5C4WSS1</accession>
<dbReference type="EMBL" id="VDLX02000003">
    <property type="protein sequence ID" value="KAB8196070.1"/>
    <property type="molecule type" value="Genomic_DNA"/>
</dbReference>
<proteinExistence type="predicted"/>
<dbReference type="InterPro" id="IPR009959">
    <property type="entry name" value="Cyclase_SnoaL-like"/>
</dbReference>
<dbReference type="Pfam" id="PF07366">
    <property type="entry name" value="SnoaL"/>
    <property type="match status" value="1"/>
</dbReference>
<dbReference type="InterPro" id="IPR032710">
    <property type="entry name" value="NTF2-like_dom_sf"/>
</dbReference>
<gene>
    <name evidence="1" type="ORF">FH608_011495</name>
</gene>
<protein>
    <submittedName>
        <fullName evidence="1">Uncharacterized protein</fullName>
    </submittedName>
</protein>
<dbReference type="GO" id="GO:0030638">
    <property type="term" value="P:polyketide metabolic process"/>
    <property type="evidence" value="ECO:0007669"/>
    <property type="project" value="InterPro"/>
</dbReference>
<evidence type="ECO:0000313" key="2">
    <source>
        <dbReference type="Proteomes" id="UP000312512"/>
    </source>
</evidence>
<dbReference type="AlphaFoldDB" id="A0A5C4WSS1"/>
<comment type="caution">
    <text evidence="1">The sequence shown here is derived from an EMBL/GenBank/DDBJ whole genome shotgun (WGS) entry which is preliminary data.</text>
</comment>
<sequence>MSNSRGHVRLKSPKIRISVLEIAVAEDRRACEENLQNYIKYVLNEGRIERLGEFVHPDFVTHTDESALELDAQGDDFDGIRDGITELREKLQPHYSAAVTRWDGDTAHLAWTLAGTHVGRIMGFDPTGKSFAVNYTSWCTFKDGKAIEAEGEWDPAQTLAEIRRQIDAQLAADRG</sequence>
<dbReference type="SUPFAM" id="SSF54427">
    <property type="entry name" value="NTF2-like"/>
    <property type="match status" value="1"/>
</dbReference>
<dbReference type="OrthoDB" id="9182871at2"/>
<name>A0A5C4WSS1_9ACTN</name>